<gene>
    <name evidence="3" type="ORF">TRP8649_04642</name>
</gene>
<evidence type="ECO:0000313" key="3">
    <source>
        <dbReference type="EMBL" id="SMX30498.1"/>
    </source>
</evidence>
<proteinExistence type="predicted"/>
<dbReference type="RefSeq" id="WP_099249628.1">
    <property type="nucleotide sequence ID" value="NZ_FXXP01000005.1"/>
</dbReference>
<dbReference type="Gene3D" id="3.50.50.60">
    <property type="entry name" value="FAD/NAD(P)-binding domain"/>
    <property type="match status" value="1"/>
</dbReference>
<dbReference type="Proteomes" id="UP000225972">
    <property type="component" value="Unassembled WGS sequence"/>
</dbReference>
<organism evidence="3 4">
    <name type="scientific">Pelagimonas phthalicica</name>
    <dbReference type="NCBI Taxonomy" id="1037362"/>
    <lineage>
        <taxon>Bacteria</taxon>
        <taxon>Pseudomonadati</taxon>
        <taxon>Pseudomonadota</taxon>
        <taxon>Alphaproteobacteria</taxon>
        <taxon>Rhodobacterales</taxon>
        <taxon>Roseobacteraceae</taxon>
        <taxon>Pelagimonas</taxon>
    </lineage>
</organism>
<dbReference type="GO" id="GO:0005737">
    <property type="term" value="C:cytoplasm"/>
    <property type="evidence" value="ECO:0007669"/>
    <property type="project" value="TreeGrafter"/>
</dbReference>
<feature type="domain" description="FAD dependent oxidoreductase" evidence="2">
    <location>
        <begin position="8"/>
        <end position="225"/>
    </location>
</feature>
<name>A0A238JIJ4_9RHOB</name>
<dbReference type="OrthoDB" id="9815989at2"/>
<evidence type="ECO:0000259" key="2">
    <source>
        <dbReference type="Pfam" id="PF01266"/>
    </source>
</evidence>
<keyword evidence="1" id="KW-0560">Oxidoreductase</keyword>
<dbReference type="SUPFAM" id="SSF51905">
    <property type="entry name" value="FAD/NAD(P)-binding domain"/>
    <property type="match status" value="1"/>
</dbReference>
<dbReference type="PANTHER" id="PTHR13847">
    <property type="entry name" value="SARCOSINE DEHYDROGENASE-RELATED"/>
    <property type="match status" value="1"/>
</dbReference>
<dbReference type="InterPro" id="IPR006076">
    <property type="entry name" value="FAD-dep_OxRdtase"/>
</dbReference>
<dbReference type="GO" id="GO:0016491">
    <property type="term" value="F:oxidoreductase activity"/>
    <property type="evidence" value="ECO:0007669"/>
    <property type="project" value="UniProtKB-KW"/>
</dbReference>
<protein>
    <submittedName>
        <fullName evidence="3">N-methyltryptophan oxidase</fullName>
    </submittedName>
</protein>
<evidence type="ECO:0000256" key="1">
    <source>
        <dbReference type="ARBA" id="ARBA00023002"/>
    </source>
</evidence>
<dbReference type="InterPro" id="IPR036188">
    <property type="entry name" value="FAD/NAD-bd_sf"/>
</dbReference>
<sequence length="446" mass="48460">MVKSAPYLIIGAGIHGLSTALHLAKKLKATGKGSGADILVIDKTGIAAGASGIACGVVRNNYFQPAMRELMAHSVQHWEAHAEAFQYNPVGYMQISAESMREDVAQIHQEQAAIGYESVFIDGAKDSDTYMKGIFDDWTAQGITSVLHEKRGGFAHNAPAMYALATMAEAEGVRIQTGITVTGMKFANGANSAVTGVETDKGDIECDYLVVATGPWVRDFWHMADLPSKISIKGSDGTMHDNQSMWTFWQLEEGVLRVDPESFKTNEGKLPPVIHVDTDAPLISDVDGSTITEEMWGIYYKPDTNFGGIQGGAMPYPVNTPVDEVAIDPYGPSSPEFVSSPEFAHMWVSALAHCNARFKGTMPKYHKEASGGIGCFTADSFPVFDAMRENLYIIADSNHGYKMIGVGELVADEIIGRNSTLLEPFRFSRFAEGKLHPVSNSPYPWS</sequence>
<keyword evidence="4" id="KW-1185">Reference proteome</keyword>
<accession>A0A238JIJ4</accession>
<evidence type="ECO:0000313" key="4">
    <source>
        <dbReference type="Proteomes" id="UP000225972"/>
    </source>
</evidence>
<dbReference type="Gene3D" id="3.30.9.10">
    <property type="entry name" value="D-Amino Acid Oxidase, subunit A, domain 2"/>
    <property type="match status" value="1"/>
</dbReference>
<dbReference type="Pfam" id="PF01266">
    <property type="entry name" value="DAO"/>
    <property type="match status" value="1"/>
</dbReference>
<dbReference type="EMBL" id="FXXP01000005">
    <property type="protein sequence ID" value="SMX30498.1"/>
    <property type="molecule type" value="Genomic_DNA"/>
</dbReference>
<reference evidence="4" key="1">
    <citation type="submission" date="2017-05" db="EMBL/GenBank/DDBJ databases">
        <authorList>
            <person name="Rodrigo-Torres L."/>
            <person name="Arahal R. D."/>
            <person name="Lucena T."/>
        </authorList>
    </citation>
    <scope>NUCLEOTIDE SEQUENCE [LARGE SCALE GENOMIC DNA]</scope>
    <source>
        <strain evidence="4">CECT 8649</strain>
    </source>
</reference>
<dbReference type="AlphaFoldDB" id="A0A238JIJ4"/>